<dbReference type="InterPro" id="IPR009875">
    <property type="entry name" value="PilZ_domain"/>
</dbReference>
<dbReference type="Proteomes" id="UP000003571">
    <property type="component" value="Unassembled WGS sequence"/>
</dbReference>
<dbReference type="InterPro" id="IPR046853">
    <property type="entry name" value="PilZN3"/>
</dbReference>
<reference evidence="3 4" key="1">
    <citation type="submission" date="2011-09" db="EMBL/GenBank/DDBJ databases">
        <title>The draft genome of Treponema saccharophilum DSM 2985.</title>
        <authorList>
            <consortium name="US DOE Joint Genome Institute (JGI-PGF)"/>
            <person name="Lucas S."/>
            <person name="Copeland A."/>
            <person name="Lapidus A."/>
            <person name="Glavina del Rio T."/>
            <person name="Dalin E."/>
            <person name="Tice H."/>
            <person name="Bruce D."/>
            <person name="Goodwin L."/>
            <person name="Pitluck S."/>
            <person name="Peters L."/>
            <person name="Kyrpides N."/>
            <person name="Mavromatis K."/>
            <person name="Ivanova N."/>
            <person name="Markowitz V."/>
            <person name="Cheng J.-F."/>
            <person name="Hugenholtz P."/>
            <person name="Woyke T."/>
            <person name="Wu D."/>
            <person name="Gronow S."/>
            <person name="Wellnitz S."/>
            <person name="Brambilla E."/>
            <person name="Klenk H.-P."/>
            <person name="Eisen J.A."/>
        </authorList>
    </citation>
    <scope>NUCLEOTIDE SEQUENCE [LARGE SCALE GENOMIC DNA]</scope>
    <source>
        <strain evidence="3 4">DSM 2985</strain>
    </source>
</reference>
<sequence>MGIVTSQKLTQYYDQYRDTEVTFTKDIIRTLKLDPRQIQIKYTDKDDMKFRPCILNSTSFQKAKIIVSTKDECFEVIAGKEPPPVHLKFSFFGENGQPISFFIATKVTEKKPYNNSNELAQITLQFTQRPPDDLIEIVGKLLEANTNAIRRREERIIVNEDSKRKLKLMKEECIVVIQGVPRNCIVRDLSFSGAKVVLIGIPNFMINKDAELKLQFDEPSETISIKGAIMSADPIEGRKDICSASIKFDEYQVPLSYKIHVNDYLTTVRKAQLSASDQIAQQRAAQFNMMQR</sequence>
<comment type="caution">
    <text evidence="3">The sequence shown here is derived from an EMBL/GenBank/DDBJ whole genome shotgun (WGS) entry which is preliminary data.</text>
</comment>
<dbReference type="GO" id="GO:0035438">
    <property type="term" value="F:cyclic-di-GMP binding"/>
    <property type="evidence" value="ECO:0007669"/>
    <property type="project" value="InterPro"/>
</dbReference>
<dbReference type="STRING" id="907348.TresaDRAFT_2180"/>
<keyword evidence="4" id="KW-1185">Reference proteome</keyword>
<gene>
    <name evidence="3" type="ORF">TresaDRAFT_2180</name>
</gene>
<organism evidence="3 4">
    <name type="scientific">Treponema saccharophilum DSM 2985</name>
    <dbReference type="NCBI Taxonomy" id="907348"/>
    <lineage>
        <taxon>Bacteria</taxon>
        <taxon>Pseudomonadati</taxon>
        <taxon>Spirochaetota</taxon>
        <taxon>Spirochaetia</taxon>
        <taxon>Spirochaetales</taxon>
        <taxon>Treponemataceae</taxon>
        <taxon>Treponema</taxon>
    </lineage>
</organism>
<dbReference type="Pfam" id="PF20424">
    <property type="entry name" value="PilZN3"/>
    <property type="match status" value="1"/>
</dbReference>
<dbReference type="EMBL" id="AGRW01000042">
    <property type="protein sequence ID" value="EIC02200.1"/>
    <property type="molecule type" value="Genomic_DNA"/>
</dbReference>
<name>H7EJT0_9SPIR</name>
<accession>H7EJT0</accession>
<dbReference type="PATRIC" id="fig|907348.3.peg.1127"/>
<evidence type="ECO:0000313" key="4">
    <source>
        <dbReference type="Proteomes" id="UP000003571"/>
    </source>
</evidence>
<evidence type="ECO:0000259" key="1">
    <source>
        <dbReference type="Pfam" id="PF07238"/>
    </source>
</evidence>
<dbReference type="OrthoDB" id="350778at2"/>
<proteinExistence type="predicted"/>
<dbReference type="RefSeq" id="WP_002703602.1">
    <property type="nucleotide sequence ID" value="NZ_AGRW01000042.1"/>
</dbReference>
<evidence type="ECO:0000313" key="3">
    <source>
        <dbReference type="EMBL" id="EIC02200.1"/>
    </source>
</evidence>
<dbReference type="Pfam" id="PF07238">
    <property type="entry name" value="PilZ"/>
    <property type="match status" value="1"/>
</dbReference>
<evidence type="ECO:0000259" key="2">
    <source>
        <dbReference type="Pfam" id="PF20424"/>
    </source>
</evidence>
<feature type="domain" description="PilZN3" evidence="2">
    <location>
        <begin position="7"/>
        <end position="145"/>
    </location>
</feature>
<dbReference type="eggNOG" id="ENOG502ZPJT">
    <property type="taxonomic scope" value="Bacteria"/>
</dbReference>
<feature type="domain" description="PilZ" evidence="1">
    <location>
        <begin position="150"/>
        <end position="252"/>
    </location>
</feature>
<dbReference type="AlphaFoldDB" id="H7EJT0"/>
<protein>
    <submittedName>
        <fullName evidence="3">Type IV pilus assembly PilZ</fullName>
    </submittedName>
</protein>